<protein>
    <submittedName>
        <fullName evidence="1">Uncharacterized protein</fullName>
    </submittedName>
</protein>
<dbReference type="EMBL" id="LCPB01000005">
    <property type="protein sequence ID" value="KKU90208.1"/>
    <property type="molecule type" value="Genomic_DNA"/>
</dbReference>
<organism evidence="1 2">
    <name type="scientific">Candidatus Wolfebacteria bacterium GW2011_GWA2_47_9b</name>
    <dbReference type="NCBI Taxonomy" id="1619005"/>
    <lineage>
        <taxon>Bacteria</taxon>
        <taxon>Candidatus Wolfeibacteriota</taxon>
    </lineage>
</organism>
<name>A0A0G1WIS1_9BACT</name>
<gene>
    <name evidence="1" type="ORF">UY19_C0005G0011</name>
</gene>
<evidence type="ECO:0000313" key="2">
    <source>
        <dbReference type="Proteomes" id="UP000033882"/>
    </source>
</evidence>
<evidence type="ECO:0000313" key="1">
    <source>
        <dbReference type="EMBL" id="KKU90208.1"/>
    </source>
</evidence>
<comment type="caution">
    <text evidence="1">The sequence shown here is derived from an EMBL/GenBank/DDBJ whole genome shotgun (WGS) entry which is preliminary data.</text>
</comment>
<reference evidence="1 2" key="1">
    <citation type="journal article" date="2015" name="Nature">
        <title>rRNA introns, odd ribosomes, and small enigmatic genomes across a large radiation of phyla.</title>
        <authorList>
            <person name="Brown C.T."/>
            <person name="Hug L.A."/>
            <person name="Thomas B.C."/>
            <person name="Sharon I."/>
            <person name="Castelle C.J."/>
            <person name="Singh A."/>
            <person name="Wilkins M.J."/>
            <person name="Williams K.H."/>
            <person name="Banfield J.F."/>
        </authorList>
    </citation>
    <scope>NUCLEOTIDE SEQUENCE [LARGE SCALE GENOMIC DNA]</scope>
</reference>
<accession>A0A0G1WIS1</accession>
<proteinExistence type="predicted"/>
<dbReference type="AlphaFoldDB" id="A0A0G1WIS1"/>
<dbReference type="Proteomes" id="UP000033882">
    <property type="component" value="Unassembled WGS sequence"/>
</dbReference>
<sequence>MAKSAQQYHFKNREEATMRPLNRTLHAWRQKMLILQRLATLAMRSARDQSLLKKLIIQRAMRNPLLRIVMIDGEQYVAHRTQTSGKRIVIRGNDNPLENNSAWIGGCRARMNTEETELILDLNEGFRVKDRVGHELDKALERLGCESIDPLGMNLKVTEQYSHLLHMTIPSHGSAFDWKPVMAHAIDKFKGIQIVQRRGDKMHSMPTFDIILSSQSVDQ</sequence>